<keyword evidence="2" id="KW-0489">Methyltransferase</keyword>
<dbReference type="GO" id="GO:0032259">
    <property type="term" value="P:methylation"/>
    <property type="evidence" value="ECO:0007669"/>
    <property type="project" value="UniProtKB-KW"/>
</dbReference>
<dbReference type="EMBL" id="CP002780">
    <property type="protein sequence ID" value="AEG59716.1"/>
    <property type="molecule type" value="Genomic_DNA"/>
</dbReference>
<dbReference type="GO" id="GO:0008168">
    <property type="term" value="F:methyltransferase activity"/>
    <property type="evidence" value="ECO:0007669"/>
    <property type="project" value="UniProtKB-KW"/>
</dbReference>
<dbReference type="PANTHER" id="PTHR43861:SF1">
    <property type="entry name" value="TRANS-ACONITATE 2-METHYLTRANSFERASE"/>
    <property type="match status" value="1"/>
</dbReference>
<proteinExistence type="predicted"/>
<keyword evidence="2" id="KW-0808">Transferase</keyword>
<dbReference type="SUPFAM" id="SSF53335">
    <property type="entry name" value="S-adenosyl-L-methionine-dependent methyltransferases"/>
    <property type="match status" value="1"/>
</dbReference>
<name>F6DQZ7_DESRL</name>
<dbReference type="HOGENOM" id="CLU_049749_2_1_9"/>
<dbReference type="Gene3D" id="3.40.50.150">
    <property type="entry name" value="Vaccinia Virus protein VP39"/>
    <property type="match status" value="1"/>
</dbReference>
<dbReference type="AlphaFoldDB" id="F6DQZ7"/>
<gene>
    <name evidence="2" type="ordered locus">Desru_1450</name>
</gene>
<dbReference type="eggNOG" id="COG2226">
    <property type="taxonomic scope" value="Bacteria"/>
</dbReference>
<dbReference type="InterPro" id="IPR025714">
    <property type="entry name" value="Methyltranfer_dom"/>
</dbReference>
<keyword evidence="3" id="KW-1185">Reference proteome</keyword>
<dbReference type="Proteomes" id="UP000009234">
    <property type="component" value="Chromosome"/>
</dbReference>
<dbReference type="InterPro" id="IPR029063">
    <property type="entry name" value="SAM-dependent_MTases_sf"/>
</dbReference>
<reference evidence="3" key="1">
    <citation type="submission" date="2011-05" db="EMBL/GenBank/DDBJ databases">
        <title>Complete sequence of Desulfotomaculum ruminis DSM 2154.</title>
        <authorList>
            <person name="Lucas S."/>
            <person name="Copeland A."/>
            <person name="Lapidus A."/>
            <person name="Cheng J.-F."/>
            <person name="Goodwin L."/>
            <person name="Pitluck S."/>
            <person name="Lu M."/>
            <person name="Detter J.C."/>
            <person name="Han C."/>
            <person name="Tapia R."/>
            <person name="Land M."/>
            <person name="Hauser L."/>
            <person name="Kyrpides N."/>
            <person name="Ivanova N."/>
            <person name="Mikhailova N."/>
            <person name="Pagani I."/>
            <person name="Stams A.J.M."/>
            <person name="Plugge C.M."/>
            <person name="Muyzer G."/>
            <person name="Kuever J."/>
            <person name="Parshina S.N."/>
            <person name="Ivanova A.E."/>
            <person name="Nazina T.N."/>
            <person name="Brambilla E."/>
            <person name="Spring S."/>
            <person name="Klenk H.-P."/>
            <person name="Woyke T."/>
        </authorList>
    </citation>
    <scope>NUCLEOTIDE SEQUENCE [LARGE SCALE GENOMIC DNA]</scope>
    <source>
        <strain evidence="3">ATCC 23193 / DSM 2154 / NCIB 8452 / DL</strain>
    </source>
</reference>
<feature type="domain" description="Methyltransferase" evidence="1">
    <location>
        <begin position="46"/>
        <end position="156"/>
    </location>
</feature>
<accession>F6DQZ7</accession>
<reference evidence="2 3" key="2">
    <citation type="journal article" date="2012" name="Stand. Genomic Sci.">
        <title>Complete genome sequence of the sulfate-reducing firmicute Desulfotomaculum ruminis type strain (DL(T)).</title>
        <authorList>
            <person name="Spring S."/>
            <person name="Visser M."/>
            <person name="Lu M."/>
            <person name="Copeland A."/>
            <person name="Lapidus A."/>
            <person name="Lucas S."/>
            <person name="Cheng J.F."/>
            <person name="Han C."/>
            <person name="Tapia R."/>
            <person name="Goodwin L.A."/>
            <person name="Pitluck S."/>
            <person name="Ivanova N."/>
            <person name="Land M."/>
            <person name="Hauser L."/>
            <person name="Larimer F."/>
            <person name="Rohde M."/>
            <person name="Goker M."/>
            <person name="Detter J.C."/>
            <person name="Kyrpides N.C."/>
            <person name="Woyke T."/>
            <person name="Schaap P.J."/>
            <person name="Plugge C.M."/>
            <person name="Muyzer G."/>
            <person name="Kuever J."/>
            <person name="Pereira I.A."/>
            <person name="Parshina S.N."/>
            <person name="Bernier-Latmani R."/>
            <person name="Stams A.J."/>
            <person name="Klenk H.P."/>
        </authorList>
    </citation>
    <scope>NUCLEOTIDE SEQUENCE [LARGE SCALE GENOMIC DNA]</scope>
    <source>
        <strain evidence="3">ATCC 23193 / DSM 2154 / NCIB 8452 / DL</strain>
    </source>
</reference>
<dbReference type="KEGG" id="dru:Desru_1450"/>
<evidence type="ECO:0000313" key="2">
    <source>
        <dbReference type="EMBL" id="AEG59716.1"/>
    </source>
</evidence>
<organism evidence="2 3">
    <name type="scientific">Desulforamulus ruminis (strain ATCC 23193 / DSM 2154 / NCIMB 8452 / DL)</name>
    <name type="common">Desulfotomaculum ruminis</name>
    <dbReference type="NCBI Taxonomy" id="696281"/>
    <lineage>
        <taxon>Bacteria</taxon>
        <taxon>Bacillati</taxon>
        <taxon>Bacillota</taxon>
        <taxon>Clostridia</taxon>
        <taxon>Eubacteriales</taxon>
        <taxon>Peptococcaceae</taxon>
        <taxon>Desulforamulus</taxon>
    </lineage>
</organism>
<dbReference type="PANTHER" id="PTHR43861">
    <property type="entry name" value="TRANS-ACONITATE 2-METHYLTRANSFERASE-RELATED"/>
    <property type="match status" value="1"/>
</dbReference>
<dbReference type="STRING" id="696281.Desru_1450"/>
<dbReference type="Pfam" id="PF13847">
    <property type="entry name" value="Methyltransf_31"/>
    <property type="match status" value="1"/>
</dbReference>
<sequence length="230" mass="26582">MKNTNIESLHAWETNAKFWDNQMGDESNRFHREIVRPHTEELLEIKSDDFVLDIACGNGNFSKRLAEQGVKVVGFDYSPKMIELAKIRRVNVLDKVIFKVCDATDYEQLMNLRQERPFTKAVANMAIMDISDIEPLFKAVFDLLCENGIFVFATHHPCFTYPNEDYFTSCVHKGVAIEGQPVLQNYYHRSIQDILNLAFKCGFIIDGFYEVPFPGENTPIIMIVRLKKFI</sequence>
<evidence type="ECO:0000313" key="3">
    <source>
        <dbReference type="Proteomes" id="UP000009234"/>
    </source>
</evidence>
<dbReference type="CDD" id="cd02440">
    <property type="entry name" value="AdoMet_MTases"/>
    <property type="match status" value="1"/>
</dbReference>
<evidence type="ECO:0000259" key="1">
    <source>
        <dbReference type="Pfam" id="PF13847"/>
    </source>
</evidence>
<protein>
    <submittedName>
        <fullName evidence="2">Methyltransferase type 11</fullName>
    </submittedName>
</protein>